<name>A0AAV5AC94_9AGAM</name>
<keyword evidence="2" id="KW-1185">Reference proteome</keyword>
<accession>A0AAV5AC94</accession>
<evidence type="ECO:0008006" key="3">
    <source>
        <dbReference type="Google" id="ProtNLM"/>
    </source>
</evidence>
<protein>
    <recommendedName>
        <fullName evidence="3">Cytokinin riboside 5'-monophosphate phosphoribohydrolase</fullName>
    </recommendedName>
</protein>
<evidence type="ECO:0000313" key="2">
    <source>
        <dbReference type="Proteomes" id="UP001050691"/>
    </source>
</evidence>
<dbReference type="Proteomes" id="UP001050691">
    <property type="component" value="Unassembled WGS sequence"/>
</dbReference>
<sequence>MSALTYLAVFCASRPGLDEAFLHGAKSLGHAIANSGKGLIYGGGDTGLMGAVSCSALQAGAPVIGITPLAMMDTASQTTLRNLEYTDEKCNVIFSFPPPGKHGKYQLKMTTVVVHTMHDRKMEMEKRASAFVALPGGFGTFEEIGIHNKRENHILREVTTSK</sequence>
<dbReference type="Pfam" id="PF03641">
    <property type="entry name" value="Lysine_decarbox"/>
    <property type="match status" value="1"/>
</dbReference>
<evidence type="ECO:0000313" key="1">
    <source>
        <dbReference type="EMBL" id="GJJ11955.1"/>
    </source>
</evidence>
<comment type="caution">
    <text evidence="1">The sequence shown here is derived from an EMBL/GenBank/DDBJ whole genome shotgun (WGS) entry which is preliminary data.</text>
</comment>
<reference evidence="1" key="1">
    <citation type="submission" date="2021-10" db="EMBL/GenBank/DDBJ databases">
        <title>De novo Genome Assembly of Clathrus columnatus (Basidiomycota, Fungi) Using Illumina and Nanopore Sequence Data.</title>
        <authorList>
            <person name="Ogiso-Tanaka E."/>
            <person name="Itagaki H."/>
            <person name="Hosoya T."/>
            <person name="Hosaka K."/>
        </authorList>
    </citation>
    <scope>NUCLEOTIDE SEQUENCE</scope>
    <source>
        <strain evidence="1">MO-923</strain>
    </source>
</reference>
<dbReference type="EMBL" id="BPWL01000007">
    <property type="protein sequence ID" value="GJJ11955.1"/>
    <property type="molecule type" value="Genomic_DNA"/>
</dbReference>
<dbReference type="PANTHER" id="PTHR31223:SF70">
    <property type="entry name" value="LOG FAMILY PROTEIN YJL055W"/>
    <property type="match status" value="1"/>
</dbReference>
<dbReference type="InterPro" id="IPR031100">
    <property type="entry name" value="LOG_fam"/>
</dbReference>
<dbReference type="AlphaFoldDB" id="A0AAV5AC94"/>
<dbReference type="Gene3D" id="3.40.50.450">
    <property type="match status" value="1"/>
</dbReference>
<dbReference type="GO" id="GO:0016799">
    <property type="term" value="F:hydrolase activity, hydrolyzing N-glycosyl compounds"/>
    <property type="evidence" value="ECO:0007669"/>
    <property type="project" value="TreeGrafter"/>
</dbReference>
<dbReference type="PANTHER" id="PTHR31223">
    <property type="entry name" value="LOG FAMILY PROTEIN YJL055W"/>
    <property type="match status" value="1"/>
</dbReference>
<organism evidence="1 2">
    <name type="scientific">Clathrus columnatus</name>
    <dbReference type="NCBI Taxonomy" id="1419009"/>
    <lineage>
        <taxon>Eukaryota</taxon>
        <taxon>Fungi</taxon>
        <taxon>Dikarya</taxon>
        <taxon>Basidiomycota</taxon>
        <taxon>Agaricomycotina</taxon>
        <taxon>Agaricomycetes</taxon>
        <taxon>Phallomycetidae</taxon>
        <taxon>Phallales</taxon>
        <taxon>Clathraceae</taxon>
        <taxon>Clathrus</taxon>
    </lineage>
</organism>
<dbReference type="GO" id="GO:0005829">
    <property type="term" value="C:cytosol"/>
    <property type="evidence" value="ECO:0007669"/>
    <property type="project" value="TreeGrafter"/>
</dbReference>
<dbReference type="GO" id="GO:0009691">
    <property type="term" value="P:cytokinin biosynthetic process"/>
    <property type="evidence" value="ECO:0007669"/>
    <property type="project" value="TreeGrafter"/>
</dbReference>
<gene>
    <name evidence="1" type="ORF">Clacol_006193</name>
</gene>
<dbReference type="SUPFAM" id="SSF102405">
    <property type="entry name" value="MCP/YpsA-like"/>
    <property type="match status" value="1"/>
</dbReference>
<proteinExistence type="predicted"/>